<organism evidence="3 4">
    <name type="scientific">Actinomycetospora straminea</name>
    <dbReference type="NCBI Taxonomy" id="663607"/>
    <lineage>
        <taxon>Bacteria</taxon>
        <taxon>Bacillati</taxon>
        <taxon>Actinomycetota</taxon>
        <taxon>Actinomycetes</taxon>
        <taxon>Pseudonocardiales</taxon>
        <taxon>Pseudonocardiaceae</taxon>
        <taxon>Actinomycetospora</taxon>
    </lineage>
</organism>
<keyword evidence="2" id="KW-0812">Transmembrane</keyword>
<name>A0ABP9EKL1_9PSEU</name>
<accession>A0ABP9EKL1</accession>
<dbReference type="EMBL" id="BAABHQ010000008">
    <property type="protein sequence ID" value="GAA4879596.1"/>
    <property type="molecule type" value="Genomic_DNA"/>
</dbReference>
<evidence type="ECO:0000256" key="2">
    <source>
        <dbReference type="SAM" id="Phobius"/>
    </source>
</evidence>
<gene>
    <name evidence="3" type="ORF">GCM10023203_32790</name>
</gene>
<dbReference type="Pfam" id="PF14099">
    <property type="entry name" value="Polysacc_lyase"/>
    <property type="match status" value="1"/>
</dbReference>
<sequence length="545" mass="57582">MARHRDTGAGTRPELPADGSRSHRRPESVTRNRAVSVVAVGALAGGIAVAATSGPWSPDGAPDRPQARAGDPTGADDAEPGAAPVPPTDTPAPAEAVPAVAPAPIAEPPAPSVWRADGPGAFRRTPWNTVGAPPPRVDDDEVAVVLTGRGQRSELEPAVPAAQEGDRHDVTFSVRLDGEFARSPAAQQVIARWENDGPGTAPLDLRVRDGALVLHGGEGHPSGPRTVTHDLGPAPVGEWTDLRVQVDFSANPDRARVSVWRDGLLVVDDHPPGGTLYPGQQSYLKVGLHRDRLLAQPSSVQFRTWHVEYGPTPPEPPREALQAAAEDPAPGAGGSASSDASVEGPSAASSRSASAQDIAAQIRAAEQETQRETDRETSSGERAGRTASEGRSASDRDESATRSSSSDRRATSDRRTISEDSDDRARPRHDRDDEPRTRSAERDGSRRDRSADDERAGDRSAADRSAEDRSERREQSRDGSAGDRSERSGQDRSGQDRSGQDRGDRSGQDRGDRSGQDRGDRSDRSDRSEPGSDGGGSSGRAGADR</sequence>
<dbReference type="Proteomes" id="UP001500457">
    <property type="component" value="Unassembled WGS sequence"/>
</dbReference>
<keyword evidence="2" id="KW-1133">Transmembrane helix</keyword>
<keyword evidence="2" id="KW-0472">Membrane</keyword>
<dbReference type="Gene3D" id="2.60.120.200">
    <property type="match status" value="1"/>
</dbReference>
<feature type="compositionally biased region" description="Low complexity" evidence="1">
    <location>
        <begin position="91"/>
        <end position="104"/>
    </location>
</feature>
<protein>
    <recommendedName>
        <fullName evidence="5">Polysaccharide lyase-like protein</fullName>
    </recommendedName>
</protein>
<evidence type="ECO:0000313" key="3">
    <source>
        <dbReference type="EMBL" id="GAA4879596.1"/>
    </source>
</evidence>
<feature type="compositionally biased region" description="Basic and acidic residues" evidence="1">
    <location>
        <begin position="392"/>
        <end position="530"/>
    </location>
</feature>
<feature type="compositionally biased region" description="Basic and acidic residues" evidence="1">
    <location>
        <begin position="365"/>
        <end position="384"/>
    </location>
</feature>
<feature type="region of interest" description="Disordered" evidence="1">
    <location>
        <begin position="1"/>
        <end position="34"/>
    </location>
</feature>
<comment type="caution">
    <text evidence="3">The sequence shown here is derived from an EMBL/GenBank/DDBJ whole genome shotgun (WGS) entry which is preliminary data.</text>
</comment>
<evidence type="ECO:0000256" key="1">
    <source>
        <dbReference type="SAM" id="MobiDB-lite"/>
    </source>
</evidence>
<feature type="compositionally biased region" description="Low complexity" evidence="1">
    <location>
        <begin position="323"/>
        <end position="364"/>
    </location>
</feature>
<feature type="region of interest" description="Disordered" evidence="1">
    <location>
        <begin position="50"/>
        <end position="140"/>
    </location>
</feature>
<dbReference type="InterPro" id="IPR025975">
    <property type="entry name" value="Polysacc_lyase"/>
</dbReference>
<evidence type="ECO:0008006" key="5">
    <source>
        <dbReference type="Google" id="ProtNLM"/>
    </source>
</evidence>
<reference evidence="4" key="1">
    <citation type="journal article" date="2019" name="Int. J. Syst. Evol. Microbiol.">
        <title>The Global Catalogue of Microorganisms (GCM) 10K type strain sequencing project: providing services to taxonomists for standard genome sequencing and annotation.</title>
        <authorList>
            <consortium name="The Broad Institute Genomics Platform"/>
            <consortium name="The Broad Institute Genome Sequencing Center for Infectious Disease"/>
            <person name="Wu L."/>
            <person name="Ma J."/>
        </authorList>
    </citation>
    <scope>NUCLEOTIDE SEQUENCE [LARGE SCALE GENOMIC DNA]</scope>
    <source>
        <strain evidence="4">JCM 17983</strain>
    </source>
</reference>
<feature type="region of interest" description="Disordered" evidence="1">
    <location>
        <begin position="307"/>
        <end position="545"/>
    </location>
</feature>
<feature type="transmembrane region" description="Helical" evidence="2">
    <location>
        <begin position="34"/>
        <end position="56"/>
    </location>
</feature>
<proteinExistence type="predicted"/>
<evidence type="ECO:0000313" key="4">
    <source>
        <dbReference type="Proteomes" id="UP001500457"/>
    </source>
</evidence>
<keyword evidence="4" id="KW-1185">Reference proteome</keyword>